<feature type="transmembrane region" description="Helical" evidence="5">
    <location>
        <begin position="368"/>
        <end position="390"/>
    </location>
</feature>
<dbReference type="Pfam" id="PF00999">
    <property type="entry name" value="Na_H_Exchanger"/>
    <property type="match status" value="1"/>
</dbReference>
<keyword evidence="3 5" id="KW-1133">Transmembrane helix</keyword>
<dbReference type="InParanoid" id="U2E7E8"/>
<dbReference type="PANTHER" id="PTHR31102:SF1">
    <property type="entry name" value="CATION_H+ EXCHANGER DOMAIN-CONTAINING PROTEIN"/>
    <property type="match status" value="1"/>
</dbReference>
<keyword evidence="2 5" id="KW-0812">Transmembrane</keyword>
<dbReference type="GO" id="GO:0015297">
    <property type="term" value="F:antiporter activity"/>
    <property type="evidence" value="ECO:0007669"/>
    <property type="project" value="InterPro"/>
</dbReference>
<feature type="transmembrane region" description="Helical" evidence="5">
    <location>
        <begin position="150"/>
        <end position="173"/>
    </location>
</feature>
<feature type="transmembrane region" description="Helical" evidence="5">
    <location>
        <begin position="88"/>
        <end position="110"/>
    </location>
</feature>
<evidence type="ECO:0000256" key="4">
    <source>
        <dbReference type="ARBA" id="ARBA00023136"/>
    </source>
</evidence>
<dbReference type="GO" id="GO:1902600">
    <property type="term" value="P:proton transmembrane transport"/>
    <property type="evidence" value="ECO:0007669"/>
    <property type="project" value="InterPro"/>
</dbReference>
<feature type="transmembrane region" description="Helical" evidence="5">
    <location>
        <begin position="224"/>
        <end position="239"/>
    </location>
</feature>
<evidence type="ECO:0000259" key="6">
    <source>
        <dbReference type="Pfam" id="PF00999"/>
    </source>
</evidence>
<dbReference type="InterPro" id="IPR051843">
    <property type="entry name" value="CPA1_transporter"/>
</dbReference>
<evidence type="ECO:0000256" key="5">
    <source>
        <dbReference type="SAM" id="Phobius"/>
    </source>
</evidence>
<dbReference type="Gene3D" id="1.20.1530.20">
    <property type="match status" value="1"/>
</dbReference>
<sequence>MDTMAVQLAIIVILGLIVNLAFIKIKLPGLLGMLILGIILGPSFINIIGNELLTSVGKDYRTIALIIILIRAGLGIKRSELKKVSTVAMKMSFIPVLFEGFTVLLVSKYLLDLTYIQAGILGFIIAAVSPAVVVPSMLKLKELGYGSKKAIPTMILAAASVDDVVAITIFSTFMGLSLNRADVNITYSILGIPLSIILGIILGIVIGVLLVILFKQFKIRDSKKVLIVLGTAILLYGFGEEIKNYIPVATLIGIMTIGFVIMEMKPTLANRLANKFNKLWILAEIILFVLVGALVELEVAIGAGIIGLFIIFIGLLSRSIGVYLSTLNSNLNIKERVFCIVSYSPKATVQAAIGAIPLERGIVNADIILAIAVLSIVITAPIGALGINLFGPRLLEKRQ</sequence>
<feature type="transmembrane region" description="Helical" evidence="5">
    <location>
        <begin position="60"/>
        <end position="76"/>
    </location>
</feature>
<feature type="transmembrane region" description="Helical" evidence="5">
    <location>
        <begin position="6"/>
        <end position="23"/>
    </location>
</feature>
<organism evidence="7 8">
    <name type="scientific">Haloplasma contractile SSD-17B</name>
    <dbReference type="NCBI Taxonomy" id="1033810"/>
    <lineage>
        <taxon>Bacteria</taxon>
        <taxon>Bacillati</taxon>
        <taxon>Mycoplasmatota</taxon>
        <taxon>Mollicutes</taxon>
        <taxon>Haloplasmatales</taxon>
        <taxon>Haloplasmataceae</taxon>
        <taxon>Haloplasma</taxon>
    </lineage>
</organism>
<comment type="subcellular location">
    <subcellularLocation>
        <location evidence="1">Membrane</location>
        <topology evidence="1">Multi-pass membrane protein</topology>
    </subcellularLocation>
</comment>
<feature type="transmembrane region" description="Helical" evidence="5">
    <location>
        <begin position="245"/>
        <end position="264"/>
    </location>
</feature>
<evidence type="ECO:0000313" key="8">
    <source>
        <dbReference type="Proteomes" id="UP000005707"/>
    </source>
</evidence>
<gene>
    <name evidence="7" type="ORF">HLPCO_002867</name>
</gene>
<dbReference type="InterPro" id="IPR038770">
    <property type="entry name" value="Na+/solute_symporter_sf"/>
</dbReference>
<dbReference type="Proteomes" id="UP000005707">
    <property type="component" value="Unassembled WGS sequence"/>
</dbReference>
<feature type="transmembrane region" description="Helical" evidence="5">
    <location>
        <begin position="301"/>
        <end position="325"/>
    </location>
</feature>
<keyword evidence="8" id="KW-1185">Reference proteome</keyword>
<dbReference type="eggNOG" id="COG0025">
    <property type="taxonomic scope" value="Bacteria"/>
</dbReference>
<feature type="transmembrane region" description="Helical" evidence="5">
    <location>
        <begin position="116"/>
        <end position="138"/>
    </location>
</feature>
<reference evidence="7 8" key="2">
    <citation type="journal article" date="2013" name="PLoS ONE">
        <title>INDIGO - INtegrated Data Warehouse of MIcrobial GenOmes with Examples from the Red Sea Extremophiles.</title>
        <authorList>
            <person name="Alam I."/>
            <person name="Antunes A."/>
            <person name="Kamau A.A."/>
            <person name="Ba Alawi W."/>
            <person name="Kalkatawi M."/>
            <person name="Stingl U."/>
            <person name="Bajic V.B."/>
        </authorList>
    </citation>
    <scope>NUCLEOTIDE SEQUENCE [LARGE SCALE GENOMIC DNA]</scope>
    <source>
        <strain evidence="7 8">SSD-17B</strain>
    </source>
</reference>
<evidence type="ECO:0000256" key="1">
    <source>
        <dbReference type="ARBA" id="ARBA00004141"/>
    </source>
</evidence>
<dbReference type="AlphaFoldDB" id="U2E7E8"/>
<reference evidence="7 8" key="1">
    <citation type="journal article" date="2011" name="J. Bacteriol.">
        <title>Genome sequence of Haloplasma contractile, an unusual contractile bacterium from a deep-sea anoxic brine lake.</title>
        <authorList>
            <person name="Antunes A."/>
            <person name="Alam I."/>
            <person name="El Dorry H."/>
            <person name="Siam R."/>
            <person name="Robertson A."/>
            <person name="Bajic V.B."/>
            <person name="Stingl U."/>
        </authorList>
    </citation>
    <scope>NUCLEOTIDE SEQUENCE [LARGE SCALE GENOMIC DNA]</scope>
    <source>
        <strain evidence="7 8">SSD-17B</strain>
    </source>
</reference>
<feature type="domain" description="Cation/H+ exchanger transmembrane" evidence="6">
    <location>
        <begin position="12"/>
        <end position="385"/>
    </location>
</feature>
<evidence type="ECO:0000256" key="2">
    <source>
        <dbReference type="ARBA" id="ARBA00022692"/>
    </source>
</evidence>
<dbReference type="PANTHER" id="PTHR31102">
    <property type="match status" value="1"/>
</dbReference>
<dbReference type="STRING" id="1033810.HLPCO_002867"/>
<feature type="transmembrane region" description="Helical" evidence="5">
    <location>
        <begin position="30"/>
        <end position="48"/>
    </location>
</feature>
<evidence type="ECO:0000256" key="3">
    <source>
        <dbReference type="ARBA" id="ARBA00022989"/>
    </source>
</evidence>
<feature type="transmembrane region" description="Helical" evidence="5">
    <location>
        <begin position="337"/>
        <end position="356"/>
    </location>
</feature>
<keyword evidence="4 5" id="KW-0472">Membrane</keyword>
<feature type="transmembrane region" description="Helical" evidence="5">
    <location>
        <begin position="276"/>
        <end position="295"/>
    </location>
</feature>
<dbReference type="GO" id="GO:0016020">
    <property type="term" value="C:membrane"/>
    <property type="evidence" value="ECO:0007669"/>
    <property type="project" value="UniProtKB-SubCell"/>
</dbReference>
<dbReference type="EMBL" id="AFNU02000016">
    <property type="protein sequence ID" value="ERJ11128.1"/>
    <property type="molecule type" value="Genomic_DNA"/>
</dbReference>
<evidence type="ECO:0000313" key="7">
    <source>
        <dbReference type="EMBL" id="ERJ11128.1"/>
    </source>
</evidence>
<proteinExistence type="predicted"/>
<name>U2E7E8_9MOLU</name>
<comment type="caution">
    <text evidence="7">The sequence shown here is derived from an EMBL/GenBank/DDBJ whole genome shotgun (WGS) entry which is preliminary data.</text>
</comment>
<protein>
    <submittedName>
        <fullName evidence="7">Na+-H+-exchanging proteina+-H+ antiporter</fullName>
    </submittedName>
</protein>
<dbReference type="FunCoup" id="U2E7E8">
    <property type="interactions" value="259"/>
</dbReference>
<dbReference type="InterPro" id="IPR006153">
    <property type="entry name" value="Cation/H_exchanger_TM"/>
</dbReference>
<feature type="transmembrane region" description="Helical" evidence="5">
    <location>
        <begin position="185"/>
        <end position="212"/>
    </location>
</feature>
<accession>U2E7E8</accession>